<dbReference type="SMART" id="SM00470">
    <property type="entry name" value="ParB"/>
    <property type="match status" value="1"/>
</dbReference>
<feature type="domain" description="ParB-like N-terminal" evidence="7">
    <location>
        <begin position="38"/>
        <end position="129"/>
    </location>
</feature>
<keyword evidence="4" id="KW-0238">DNA-binding</keyword>
<dbReference type="RefSeq" id="WP_164208966.1">
    <property type="nucleotide sequence ID" value="NZ_JAAGSC010000023.1"/>
</dbReference>
<dbReference type="FunFam" id="1.10.10.2830:FF:000001">
    <property type="entry name" value="Chromosome partitioning protein ParB"/>
    <property type="match status" value="1"/>
</dbReference>
<dbReference type="SUPFAM" id="SSF110849">
    <property type="entry name" value="ParB/Sulfiredoxin"/>
    <property type="match status" value="1"/>
</dbReference>
<keyword evidence="3" id="KW-0159">Chromosome partition</keyword>
<dbReference type="Pfam" id="PF17762">
    <property type="entry name" value="HTH_ParB"/>
    <property type="match status" value="1"/>
</dbReference>
<dbReference type="InterPro" id="IPR004437">
    <property type="entry name" value="ParB/RepB/Spo0J"/>
</dbReference>
<dbReference type="InterPro" id="IPR050336">
    <property type="entry name" value="Chromosome_partition/occlusion"/>
</dbReference>
<dbReference type="InterPro" id="IPR003115">
    <property type="entry name" value="ParB_N"/>
</dbReference>
<dbReference type="Gene3D" id="1.10.10.2830">
    <property type="match status" value="1"/>
</dbReference>
<dbReference type="GO" id="GO:0007059">
    <property type="term" value="P:chromosome segregation"/>
    <property type="evidence" value="ECO:0007669"/>
    <property type="project" value="UniProtKB-KW"/>
</dbReference>
<dbReference type="Pfam" id="PF02195">
    <property type="entry name" value="ParB_N"/>
    <property type="match status" value="1"/>
</dbReference>
<organism evidence="8 9">
    <name type="scientific">Wenzhouxiangella limi</name>
    <dbReference type="NCBI Taxonomy" id="2707351"/>
    <lineage>
        <taxon>Bacteria</taxon>
        <taxon>Pseudomonadati</taxon>
        <taxon>Pseudomonadota</taxon>
        <taxon>Gammaproteobacteria</taxon>
        <taxon>Chromatiales</taxon>
        <taxon>Wenzhouxiangellaceae</taxon>
        <taxon>Wenzhouxiangella</taxon>
    </lineage>
</organism>
<dbReference type="InterPro" id="IPR036086">
    <property type="entry name" value="ParB/Sulfiredoxin_sf"/>
</dbReference>
<evidence type="ECO:0000256" key="1">
    <source>
        <dbReference type="ARBA" id="ARBA00006295"/>
    </source>
</evidence>
<protein>
    <recommendedName>
        <fullName evidence="2">Probable chromosome-partitioning protein ParB</fullName>
    </recommendedName>
</protein>
<evidence type="ECO:0000256" key="4">
    <source>
        <dbReference type="ARBA" id="ARBA00023125"/>
    </source>
</evidence>
<dbReference type="CDD" id="cd16393">
    <property type="entry name" value="SPO0J_N"/>
    <property type="match status" value="1"/>
</dbReference>
<evidence type="ECO:0000313" key="9">
    <source>
        <dbReference type="Proteomes" id="UP000484885"/>
    </source>
</evidence>
<feature type="compositionally biased region" description="Basic residues" evidence="6">
    <location>
        <begin position="1"/>
        <end position="10"/>
    </location>
</feature>
<dbReference type="GO" id="GO:0003677">
    <property type="term" value="F:DNA binding"/>
    <property type="evidence" value="ECO:0007669"/>
    <property type="project" value="UniProtKB-KW"/>
</dbReference>
<dbReference type="SUPFAM" id="SSF109709">
    <property type="entry name" value="KorB DNA-binding domain-like"/>
    <property type="match status" value="1"/>
</dbReference>
<dbReference type="Gene3D" id="3.90.1530.30">
    <property type="match status" value="1"/>
</dbReference>
<reference evidence="8 9" key="1">
    <citation type="submission" date="2020-02" db="EMBL/GenBank/DDBJ databases">
        <authorList>
            <person name="Zhang X.-Y."/>
        </authorList>
    </citation>
    <scope>NUCLEOTIDE SEQUENCE [LARGE SCALE GENOMIC DNA]</scope>
    <source>
        <strain evidence="8 9">C33</strain>
    </source>
</reference>
<dbReference type="Pfam" id="PF23552">
    <property type="entry name" value="ParB_C"/>
    <property type="match status" value="1"/>
</dbReference>
<keyword evidence="9" id="KW-1185">Reference proteome</keyword>
<dbReference type="AlphaFoldDB" id="A0A845UQX3"/>
<evidence type="ECO:0000256" key="3">
    <source>
        <dbReference type="ARBA" id="ARBA00022829"/>
    </source>
</evidence>
<dbReference type="InterPro" id="IPR041468">
    <property type="entry name" value="HTH_ParB/Spo0J"/>
</dbReference>
<gene>
    <name evidence="8" type="ORF">G3I74_00620</name>
</gene>
<sequence length="295" mass="32829">MTAPRKKKPLGRNLGALLGKSRGEAGPTASTDDRSTLQDLPLDAIQPGRYQPRSAMDPDRLEELAESIRAQGLVQPVVVRPLARPGSYELIAGERRWRACRMAGKERIPAIIREVPDEATLALALIENIQRENLNPLEEATALKRLIDEFELTHGQAAENVGRSRTAVTNLLRLLELAPEVRELVDQRRLDMGHARALLTLTRADQVRAAQQVVNLELSVRQTEALVRRLREGKPPSSRSSPVARSPDIERLEQELSETLCAPVNLKHQASGKGLVSIRYTSLDELDGLLERLRR</sequence>
<accession>A0A845UQX3</accession>
<evidence type="ECO:0000259" key="7">
    <source>
        <dbReference type="SMART" id="SM00470"/>
    </source>
</evidence>
<evidence type="ECO:0000256" key="6">
    <source>
        <dbReference type="SAM" id="MobiDB-lite"/>
    </source>
</evidence>
<dbReference type="GO" id="GO:0045881">
    <property type="term" value="P:positive regulation of sporulation resulting in formation of a cellular spore"/>
    <property type="evidence" value="ECO:0007669"/>
    <property type="project" value="TreeGrafter"/>
</dbReference>
<evidence type="ECO:0000313" key="8">
    <source>
        <dbReference type="EMBL" id="NDY94233.1"/>
    </source>
</evidence>
<dbReference type="EMBL" id="JAAGSC010000023">
    <property type="protein sequence ID" value="NDY94233.1"/>
    <property type="molecule type" value="Genomic_DNA"/>
</dbReference>
<dbReference type="FunFam" id="3.90.1530.30:FF:000001">
    <property type="entry name" value="Chromosome partitioning protein ParB"/>
    <property type="match status" value="1"/>
</dbReference>
<evidence type="ECO:0000256" key="2">
    <source>
        <dbReference type="ARBA" id="ARBA00022372"/>
    </source>
</evidence>
<dbReference type="PANTHER" id="PTHR33375:SF1">
    <property type="entry name" value="CHROMOSOME-PARTITIONING PROTEIN PARB-RELATED"/>
    <property type="match status" value="1"/>
</dbReference>
<name>A0A845UQX3_9GAMM</name>
<dbReference type="InterPro" id="IPR057240">
    <property type="entry name" value="ParB_dimer_C"/>
</dbReference>
<comment type="similarity">
    <text evidence="1">Belongs to the ParB family.</text>
</comment>
<proteinExistence type="inferred from homology"/>
<evidence type="ECO:0000256" key="5">
    <source>
        <dbReference type="ARBA" id="ARBA00025472"/>
    </source>
</evidence>
<dbReference type="PANTHER" id="PTHR33375">
    <property type="entry name" value="CHROMOSOME-PARTITIONING PROTEIN PARB-RELATED"/>
    <property type="match status" value="1"/>
</dbReference>
<feature type="region of interest" description="Disordered" evidence="6">
    <location>
        <begin position="1"/>
        <end position="42"/>
    </location>
</feature>
<dbReference type="NCBIfam" id="TIGR00180">
    <property type="entry name" value="parB_part"/>
    <property type="match status" value="1"/>
</dbReference>
<comment type="caution">
    <text evidence="8">The sequence shown here is derived from an EMBL/GenBank/DDBJ whole genome shotgun (WGS) entry which is preliminary data.</text>
</comment>
<dbReference type="Proteomes" id="UP000484885">
    <property type="component" value="Unassembled WGS sequence"/>
</dbReference>
<dbReference type="GO" id="GO:0005694">
    <property type="term" value="C:chromosome"/>
    <property type="evidence" value="ECO:0007669"/>
    <property type="project" value="TreeGrafter"/>
</dbReference>
<comment type="function">
    <text evidence="5">Involved in chromosome partition. Localize to both poles of the predivisional cell following completion of DNA replication. Binds to the DNA origin of replication.</text>
</comment>